<dbReference type="AlphaFoldDB" id="A0A7J5BBJ5"/>
<dbReference type="SUPFAM" id="SSF48008">
    <property type="entry name" value="GntR ligand-binding domain-like"/>
    <property type="match status" value="1"/>
</dbReference>
<dbReference type="EMBL" id="WBKB01000005">
    <property type="protein sequence ID" value="KAB1642632.1"/>
    <property type="molecule type" value="Genomic_DNA"/>
</dbReference>
<dbReference type="OrthoDB" id="8680240at2"/>
<evidence type="ECO:0000256" key="1">
    <source>
        <dbReference type="ARBA" id="ARBA00023015"/>
    </source>
</evidence>
<evidence type="ECO:0000259" key="4">
    <source>
        <dbReference type="PROSITE" id="PS50949"/>
    </source>
</evidence>
<dbReference type="Proteomes" id="UP000433493">
    <property type="component" value="Unassembled WGS sequence"/>
</dbReference>
<dbReference type="InterPro" id="IPR036388">
    <property type="entry name" value="WH-like_DNA-bd_sf"/>
</dbReference>
<dbReference type="PROSITE" id="PS50949">
    <property type="entry name" value="HTH_GNTR"/>
    <property type="match status" value="1"/>
</dbReference>
<dbReference type="GO" id="GO:0003677">
    <property type="term" value="F:DNA binding"/>
    <property type="evidence" value="ECO:0007669"/>
    <property type="project" value="UniProtKB-KW"/>
</dbReference>
<dbReference type="CDD" id="cd07377">
    <property type="entry name" value="WHTH_GntR"/>
    <property type="match status" value="1"/>
</dbReference>
<dbReference type="Pfam" id="PF07729">
    <property type="entry name" value="FCD"/>
    <property type="match status" value="1"/>
</dbReference>
<dbReference type="Gene3D" id="1.20.120.530">
    <property type="entry name" value="GntR ligand-binding domain-like"/>
    <property type="match status" value="1"/>
</dbReference>
<dbReference type="InterPro" id="IPR008920">
    <property type="entry name" value="TF_FadR/GntR_C"/>
</dbReference>
<reference evidence="5 6" key="1">
    <citation type="submission" date="2019-09" db="EMBL/GenBank/DDBJ databases">
        <title>Phylogeny of genus Pseudoclavibacter and closely related genus.</title>
        <authorList>
            <person name="Li Y."/>
        </authorList>
    </citation>
    <scope>NUCLEOTIDE SEQUENCE [LARGE SCALE GENOMIC DNA]</scope>
    <source>
        <strain evidence="5 6">KCTC 13959</strain>
    </source>
</reference>
<dbReference type="PANTHER" id="PTHR43537">
    <property type="entry name" value="TRANSCRIPTIONAL REGULATOR, GNTR FAMILY"/>
    <property type="match status" value="1"/>
</dbReference>
<evidence type="ECO:0000256" key="2">
    <source>
        <dbReference type="ARBA" id="ARBA00023125"/>
    </source>
</evidence>
<dbReference type="RefSeq" id="WP_158052435.1">
    <property type="nucleotide sequence ID" value="NZ_WBKB01000005.1"/>
</dbReference>
<dbReference type="SMART" id="SM00345">
    <property type="entry name" value="HTH_GNTR"/>
    <property type="match status" value="1"/>
</dbReference>
<dbReference type="InterPro" id="IPR036390">
    <property type="entry name" value="WH_DNA-bd_sf"/>
</dbReference>
<dbReference type="Pfam" id="PF00392">
    <property type="entry name" value="GntR"/>
    <property type="match status" value="1"/>
</dbReference>
<evidence type="ECO:0000313" key="6">
    <source>
        <dbReference type="Proteomes" id="UP000433493"/>
    </source>
</evidence>
<gene>
    <name evidence="5" type="ORF">F8O05_09195</name>
</gene>
<evidence type="ECO:0000313" key="5">
    <source>
        <dbReference type="EMBL" id="KAB1642632.1"/>
    </source>
</evidence>
<comment type="caution">
    <text evidence="5">The sequence shown here is derived from an EMBL/GenBank/DDBJ whole genome shotgun (WGS) entry which is preliminary data.</text>
</comment>
<dbReference type="GO" id="GO:0003700">
    <property type="term" value="F:DNA-binding transcription factor activity"/>
    <property type="evidence" value="ECO:0007669"/>
    <property type="project" value="InterPro"/>
</dbReference>
<proteinExistence type="predicted"/>
<dbReference type="PANTHER" id="PTHR43537:SF5">
    <property type="entry name" value="UXU OPERON TRANSCRIPTIONAL REGULATOR"/>
    <property type="match status" value="1"/>
</dbReference>
<dbReference type="InterPro" id="IPR000524">
    <property type="entry name" value="Tscrpt_reg_HTH_GntR"/>
</dbReference>
<feature type="domain" description="HTH gntR-type" evidence="4">
    <location>
        <begin position="1"/>
        <end position="68"/>
    </location>
</feature>
<sequence length="230" mass="24636">MRASDRAYAALRDEILSGELAPGTALAEVEQSTRLGVSRTPIREAFSRLTSEGLLTSKSPRVLVVTELSPDRIRSLYELRSALETSAAALAAQRRDPHTFAELRAQLAAAPELLDQASSGAKDDAIARYYEIVDALDLAIEDAVANPYVTNALASARLHSSLVRRLAQHDSERLRAAAREHLLVVDAIIVGDADLAAAAIKIHLHNSLESALAHIGDDQPAAEPAPALTR</sequence>
<keyword evidence="3" id="KW-0804">Transcription</keyword>
<protein>
    <submittedName>
        <fullName evidence="5">GntR family transcriptional regulator</fullName>
    </submittedName>
</protein>
<name>A0A7J5BBJ5_9MICO</name>
<dbReference type="Gene3D" id="1.10.10.10">
    <property type="entry name" value="Winged helix-like DNA-binding domain superfamily/Winged helix DNA-binding domain"/>
    <property type="match status" value="1"/>
</dbReference>
<dbReference type="SUPFAM" id="SSF46785">
    <property type="entry name" value="Winged helix' DNA-binding domain"/>
    <property type="match status" value="1"/>
</dbReference>
<keyword evidence="6" id="KW-1185">Reference proteome</keyword>
<dbReference type="SMART" id="SM00895">
    <property type="entry name" value="FCD"/>
    <property type="match status" value="1"/>
</dbReference>
<organism evidence="5 6">
    <name type="scientific">Gulosibacter chungangensis</name>
    <dbReference type="NCBI Taxonomy" id="979746"/>
    <lineage>
        <taxon>Bacteria</taxon>
        <taxon>Bacillati</taxon>
        <taxon>Actinomycetota</taxon>
        <taxon>Actinomycetes</taxon>
        <taxon>Micrococcales</taxon>
        <taxon>Microbacteriaceae</taxon>
        <taxon>Gulosibacter</taxon>
    </lineage>
</organism>
<keyword evidence="1" id="KW-0805">Transcription regulation</keyword>
<evidence type="ECO:0000256" key="3">
    <source>
        <dbReference type="ARBA" id="ARBA00023163"/>
    </source>
</evidence>
<dbReference type="InterPro" id="IPR011711">
    <property type="entry name" value="GntR_C"/>
</dbReference>
<keyword evidence="2" id="KW-0238">DNA-binding</keyword>
<dbReference type="PRINTS" id="PR00035">
    <property type="entry name" value="HTHGNTR"/>
</dbReference>
<accession>A0A7J5BBJ5</accession>